<sequence>MSSVEQQLTAMQEQMAALQTQLAQVINTAPMQSDDSTATSLHSLNTRPHYEWILSEAQVNILHMNVPIHTSKPMPSADRRAIIEAYPPVAQLEYRSPATVPSADQAMNKGQKMEDNSLKNLQYQASAILRPLDVLAHEMITQDGNNPNLERFCTILTDMRSLVVDLCSTITQARTNIAYRAINPSFTVKAEPEVGYTIPPEEFQQGVSQQAATKKAIREASNMRRPRRRFLNGNFSSGSYTNDTNQQFFRPGPPSQQGGSRNNNTNNFSNNSSNFRANNNNTTNTNPFRQRSAQQVLFKLDRHSHQLFRRQHHSTWLSHSIPHTTTCHYKPNSNHSLFSGAISPHRSSNSRPVTEISDRESVISASSGNSRVLQLNVCHSKKEWGCSSSLQPEASQSIFGCPSLQDGNDQGGISDDKAERLSRFNRLVRCLPAHRPSPRVQALFTAEMEKSGIPILYNRFRLSLKSLCLYQGLQAYTGTLALSRYQDLSILRRLAPNYRIQATRCVPGSSGSVSVTRSRLAYQLQEINARSDSATRPGI</sequence>
<dbReference type="AlphaFoldDB" id="A0A0B7NA54"/>
<feature type="compositionally biased region" description="Low complexity" evidence="2">
    <location>
        <begin position="260"/>
        <end position="286"/>
    </location>
</feature>
<accession>A0A0B7NA54</accession>
<evidence type="ECO:0000313" key="3">
    <source>
        <dbReference type="EMBL" id="CEP14334.1"/>
    </source>
</evidence>
<dbReference type="EMBL" id="LN731193">
    <property type="protein sequence ID" value="CEP14334.1"/>
    <property type="molecule type" value="Genomic_DNA"/>
</dbReference>
<proteinExistence type="predicted"/>
<dbReference type="OrthoDB" id="2286148at2759"/>
<feature type="compositionally biased region" description="Polar residues" evidence="2">
    <location>
        <begin position="233"/>
        <end position="248"/>
    </location>
</feature>
<reference evidence="3 4" key="1">
    <citation type="submission" date="2014-09" db="EMBL/GenBank/DDBJ databases">
        <authorList>
            <person name="Ellenberger Sabrina"/>
        </authorList>
    </citation>
    <scope>NUCLEOTIDE SEQUENCE [LARGE SCALE GENOMIC DNA]</scope>
    <source>
        <strain evidence="3 4">CBS 412.66</strain>
    </source>
</reference>
<keyword evidence="1" id="KW-0175">Coiled coil</keyword>
<feature type="region of interest" description="Disordered" evidence="2">
    <location>
        <begin position="205"/>
        <end position="288"/>
    </location>
</feature>
<name>A0A0B7NA54_9FUNG</name>
<evidence type="ECO:0000313" key="4">
    <source>
        <dbReference type="Proteomes" id="UP000054107"/>
    </source>
</evidence>
<dbReference type="Proteomes" id="UP000054107">
    <property type="component" value="Unassembled WGS sequence"/>
</dbReference>
<evidence type="ECO:0000256" key="1">
    <source>
        <dbReference type="SAM" id="Coils"/>
    </source>
</evidence>
<feature type="coiled-coil region" evidence="1">
    <location>
        <begin position="1"/>
        <end position="28"/>
    </location>
</feature>
<keyword evidence="4" id="KW-1185">Reference proteome</keyword>
<evidence type="ECO:0000256" key="2">
    <source>
        <dbReference type="SAM" id="MobiDB-lite"/>
    </source>
</evidence>
<gene>
    <name evidence="3" type="primary">PARPA_08513.1 scaffold 33340</name>
</gene>
<protein>
    <submittedName>
        <fullName evidence="3">Uncharacterized protein</fullName>
    </submittedName>
</protein>
<organism evidence="3 4">
    <name type="scientific">Parasitella parasitica</name>
    <dbReference type="NCBI Taxonomy" id="35722"/>
    <lineage>
        <taxon>Eukaryota</taxon>
        <taxon>Fungi</taxon>
        <taxon>Fungi incertae sedis</taxon>
        <taxon>Mucoromycota</taxon>
        <taxon>Mucoromycotina</taxon>
        <taxon>Mucoromycetes</taxon>
        <taxon>Mucorales</taxon>
        <taxon>Mucorineae</taxon>
        <taxon>Mucoraceae</taxon>
        <taxon>Parasitella</taxon>
    </lineage>
</organism>